<reference evidence="2" key="2">
    <citation type="submission" date="2015-01" db="EMBL/GenBank/DDBJ databases">
        <title>Evolutionary Origins and Diversification of the Mycorrhizal Mutualists.</title>
        <authorList>
            <consortium name="DOE Joint Genome Institute"/>
            <consortium name="Mycorrhizal Genomics Consortium"/>
            <person name="Kohler A."/>
            <person name="Kuo A."/>
            <person name="Nagy L.G."/>
            <person name="Floudas D."/>
            <person name="Copeland A."/>
            <person name="Barry K.W."/>
            <person name="Cichocki N."/>
            <person name="Veneault-Fourrey C."/>
            <person name="LaButti K."/>
            <person name="Lindquist E.A."/>
            <person name="Lipzen A."/>
            <person name="Lundell T."/>
            <person name="Morin E."/>
            <person name="Murat C."/>
            <person name="Riley R."/>
            <person name="Ohm R."/>
            <person name="Sun H."/>
            <person name="Tunlid A."/>
            <person name="Henrissat B."/>
            <person name="Grigoriev I.V."/>
            <person name="Hibbett D.S."/>
            <person name="Martin F."/>
        </authorList>
    </citation>
    <scope>NUCLEOTIDE SEQUENCE [LARGE SCALE GENOMIC DNA]</scope>
    <source>
        <strain evidence="2">Ve08.2h10</strain>
    </source>
</reference>
<dbReference type="AlphaFoldDB" id="A0A0D0DBM0"/>
<protein>
    <submittedName>
        <fullName evidence="1">Uncharacterized protein</fullName>
    </submittedName>
</protein>
<dbReference type="HOGENOM" id="CLU_2549241_0_0_1"/>
<sequence>HSQAAGREEVSEVFDGGGMEFTLLRFSLTEYLVDVLLVRGHVLGIDEDVVQIDYDADIKHISKDCIDETLESRRSIGQTEQHY</sequence>
<evidence type="ECO:0000313" key="1">
    <source>
        <dbReference type="EMBL" id="KIK81461.1"/>
    </source>
</evidence>
<keyword evidence="2" id="KW-1185">Reference proteome</keyword>
<name>A0A0D0DBM0_9AGAM</name>
<feature type="non-terminal residue" evidence="1">
    <location>
        <position position="83"/>
    </location>
</feature>
<proteinExistence type="predicted"/>
<organism evidence="1 2">
    <name type="scientific">Paxillus rubicundulus Ve08.2h10</name>
    <dbReference type="NCBI Taxonomy" id="930991"/>
    <lineage>
        <taxon>Eukaryota</taxon>
        <taxon>Fungi</taxon>
        <taxon>Dikarya</taxon>
        <taxon>Basidiomycota</taxon>
        <taxon>Agaricomycotina</taxon>
        <taxon>Agaricomycetes</taxon>
        <taxon>Agaricomycetidae</taxon>
        <taxon>Boletales</taxon>
        <taxon>Paxilineae</taxon>
        <taxon>Paxillaceae</taxon>
        <taxon>Paxillus</taxon>
    </lineage>
</organism>
<dbReference type="Proteomes" id="UP000054538">
    <property type="component" value="Unassembled WGS sequence"/>
</dbReference>
<gene>
    <name evidence="1" type="ORF">PAXRUDRAFT_156072</name>
</gene>
<reference evidence="1 2" key="1">
    <citation type="submission" date="2014-04" db="EMBL/GenBank/DDBJ databases">
        <authorList>
            <consortium name="DOE Joint Genome Institute"/>
            <person name="Kuo A."/>
            <person name="Kohler A."/>
            <person name="Jargeat P."/>
            <person name="Nagy L.G."/>
            <person name="Floudas D."/>
            <person name="Copeland A."/>
            <person name="Barry K.W."/>
            <person name="Cichocki N."/>
            <person name="Veneault-Fourrey C."/>
            <person name="LaButti K."/>
            <person name="Lindquist E.A."/>
            <person name="Lipzen A."/>
            <person name="Lundell T."/>
            <person name="Morin E."/>
            <person name="Murat C."/>
            <person name="Sun H."/>
            <person name="Tunlid A."/>
            <person name="Henrissat B."/>
            <person name="Grigoriev I.V."/>
            <person name="Hibbett D.S."/>
            <person name="Martin F."/>
            <person name="Nordberg H.P."/>
            <person name="Cantor M.N."/>
            <person name="Hua S.X."/>
        </authorList>
    </citation>
    <scope>NUCLEOTIDE SEQUENCE [LARGE SCALE GENOMIC DNA]</scope>
    <source>
        <strain evidence="1 2">Ve08.2h10</strain>
    </source>
</reference>
<dbReference type="InParanoid" id="A0A0D0DBM0"/>
<evidence type="ECO:0000313" key="2">
    <source>
        <dbReference type="Proteomes" id="UP000054538"/>
    </source>
</evidence>
<accession>A0A0D0DBM0</accession>
<dbReference type="EMBL" id="KN825794">
    <property type="protein sequence ID" value="KIK81461.1"/>
    <property type="molecule type" value="Genomic_DNA"/>
</dbReference>
<dbReference type="OrthoDB" id="3046524at2759"/>